<organism evidence="1 2">
    <name type="scientific">Synaphobranchus kaupii</name>
    <name type="common">Kaup's arrowtooth eel</name>
    <dbReference type="NCBI Taxonomy" id="118154"/>
    <lineage>
        <taxon>Eukaryota</taxon>
        <taxon>Metazoa</taxon>
        <taxon>Chordata</taxon>
        <taxon>Craniata</taxon>
        <taxon>Vertebrata</taxon>
        <taxon>Euteleostomi</taxon>
        <taxon>Actinopterygii</taxon>
        <taxon>Neopterygii</taxon>
        <taxon>Teleostei</taxon>
        <taxon>Anguilliformes</taxon>
        <taxon>Synaphobranchidae</taxon>
        <taxon>Synaphobranchus</taxon>
    </lineage>
</organism>
<evidence type="ECO:0000313" key="2">
    <source>
        <dbReference type="Proteomes" id="UP001152622"/>
    </source>
</evidence>
<dbReference type="EMBL" id="JAINUF010000002">
    <property type="protein sequence ID" value="KAJ8375469.1"/>
    <property type="molecule type" value="Genomic_DNA"/>
</dbReference>
<gene>
    <name evidence="1" type="ORF">SKAU_G00060490</name>
</gene>
<dbReference type="AlphaFoldDB" id="A0A9Q1G4S6"/>
<dbReference type="Proteomes" id="UP001152622">
    <property type="component" value="Chromosome 2"/>
</dbReference>
<protein>
    <submittedName>
        <fullName evidence="1">Uncharacterized protein</fullName>
    </submittedName>
</protein>
<reference evidence="1" key="1">
    <citation type="journal article" date="2023" name="Science">
        <title>Genome structures resolve the early diversification of teleost fishes.</title>
        <authorList>
            <person name="Parey E."/>
            <person name="Louis A."/>
            <person name="Montfort J."/>
            <person name="Bouchez O."/>
            <person name="Roques C."/>
            <person name="Iampietro C."/>
            <person name="Lluch J."/>
            <person name="Castinel A."/>
            <person name="Donnadieu C."/>
            <person name="Desvignes T."/>
            <person name="Floi Bucao C."/>
            <person name="Jouanno E."/>
            <person name="Wen M."/>
            <person name="Mejri S."/>
            <person name="Dirks R."/>
            <person name="Jansen H."/>
            <person name="Henkel C."/>
            <person name="Chen W.J."/>
            <person name="Zahm M."/>
            <person name="Cabau C."/>
            <person name="Klopp C."/>
            <person name="Thompson A.W."/>
            <person name="Robinson-Rechavi M."/>
            <person name="Braasch I."/>
            <person name="Lecointre G."/>
            <person name="Bobe J."/>
            <person name="Postlethwait J.H."/>
            <person name="Berthelot C."/>
            <person name="Roest Crollius H."/>
            <person name="Guiguen Y."/>
        </authorList>
    </citation>
    <scope>NUCLEOTIDE SEQUENCE</scope>
    <source>
        <strain evidence="1">WJC10195</strain>
    </source>
</reference>
<sequence length="103" mass="11360">MRSSATPSPARRQLLFSMAYNIMETLKSLSAQMGPQGAVVDQDGQLLRGVMDSLKILSMEVDQMGFQLQFQKLTHSTLQPWPLKLARSTWPQKSPAVPTSSGP</sequence>
<evidence type="ECO:0000313" key="1">
    <source>
        <dbReference type="EMBL" id="KAJ8375469.1"/>
    </source>
</evidence>
<accession>A0A9Q1G4S6</accession>
<keyword evidence="2" id="KW-1185">Reference proteome</keyword>
<comment type="caution">
    <text evidence="1">The sequence shown here is derived from an EMBL/GenBank/DDBJ whole genome shotgun (WGS) entry which is preliminary data.</text>
</comment>
<proteinExistence type="predicted"/>
<name>A0A9Q1G4S6_SYNKA</name>